<organism evidence="9 10">
    <name type="scientific">Coleophoma cylindrospora</name>
    <dbReference type="NCBI Taxonomy" id="1849047"/>
    <lineage>
        <taxon>Eukaryota</taxon>
        <taxon>Fungi</taxon>
        <taxon>Dikarya</taxon>
        <taxon>Ascomycota</taxon>
        <taxon>Pezizomycotina</taxon>
        <taxon>Leotiomycetes</taxon>
        <taxon>Helotiales</taxon>
        <taxon>Dermateaceae</taxon>
        <taxon>Coleophoma</taxon>
    </lineage>
</organism>
<name>A0A3D8QL80_9HELO</name>
<comment type="caution">
    <text evidence="9">The sequence shown here is derived from an EMBL/GenBank/DDBJ whole genome shotgun (WGS) entry which is preliminary data.</text>
</comment>
<dbReference type="Proteomes" id="UP000256645">
    <property type="component" value="Unassembled WGS sequence"/>
</dbReference>
<dbReference type="InterPro" id="IPR044851">
    <property type="entry name" value="Wax_synthase"/>
</dbReference>
<evidence type="ECO:0000313" key="9">
    <source>
        <dbReference type="EMBL" id="RDW62420.1"/>
    </source>
</evidence>
<gene>
    <name evidence="9" type="ORF">BP6252_11853</name>
</gene>
<dbReference type="InterPro" id="IPR032805">
    <property type="entry name" value="Wax_synthase_dom"/>
</dbReference>
<proteinExistence type="inferred from homology"/>
<keyword evidence="4 7" id="KW-0812">Transmembrane</keyword>
<keyword evidence="5 7" id="KW-1133">Transmembrane helix</keyword>
<evidence type="ECO:0000256" key="4">
    <source>
        <dbReference type="ARBA" id="ARBA00022692"/>
    </source>
</evidence>
<evidence type="ECO:0000259" key="8">
    <source>
        <dbReference type="Pfam" id="PF13813"/>
    </source>
</evidence>
<keyword evidence="10" id="KW-1185">Reference proteome</keyword>
<keyword evidence="3" id="KW-0808">Transferase</keyword>
<evidence type="ECO:0000256" key="1">
    <source>
        <dbReference type="ARBA" id="ARBA00004141"/>
    </source>
</evidence>
<dbReference type="EMBL" id="PDLM01000014">
    <property type="protein sequence ID" value="RDW62420.1"/>
    <property type="molecule type" value="Genomic_DNA"/>
</dbReference>
<dbReference type="PANTHER" id="PTHR31595">
    <property type="entry name" value="LONG-CHAIN-ALCOHOL O-FATTY-ACYLTRANSFERASE 3-RELATED"/>
    <property type="match status" value="1"/>
</dbReference>
<reference evidence="9 10" key="1">
    <citation type="journal article" date="2018" name="IMA Fungus">
        <title>IMA Genome-F 9: Draft genome sequence of Annulohypoxylon stygium, Aspergillus mulundensis, Berkeleyomyces basicola (syn. Thielaviopsis basicola), Ceratocystis smalleyi, two Cercospora beticola strains, Coleophoma cylindrospora, Fusarium fracticaudum, Phialophora cf. hyalina, and Morchella septimelata.</title>
        <authorList>
            <person name="Wingfield B.D."/>
            <person name="Bills G.F."/>
            <person name="Dong Y."/>
            <person name="Huang W."/>
            <person name="Nel W.J."/>
            <person name="Swalarsk-Parry B.S."/>
            <person name="Vaghefi N."/>
            <person name="Wilken P.M."/>
            <person name="An Z."/>
            <person name="de Beer Z.W."/>
            <person name="De Vos L."/>
            <person name="Chen L."/>
            <person name="Duong T.A."/>
            <person name="Gao Y."/>
            <person name="Hammerbacher A."/>
            <person name="Kikkert J.R."/>
            <person name="Li Y."/>
            <person name="Li H."/>
            <person name="Li K."/>
            <person name="Li Q."/>
            <person name="Liu X."/>
            <person name="Ma X."/>
            <person name="Naidoo K."/>
            <person name="Pethybridge S.J."/>
            <person name="Sun J."/>
            <person name="Steenkamp E.T."/>
            <person name="van der Nest M.A."/>
            <person name="van Wyk S."/>
            <person name="Wingfield M.J."/>
            <person name="Xiong C."/>
            <person name="Yue Q."/>
            <person name="Zhang X."/>
        </authorList>
    </citation>
    <scope>NUCLEOTIDE SEQUENCE [LARGE SCALE GENOMIC DNA]</scope>
    <source>
        <strain evidence="9 10">BP6252</strain>
    </source>
</reference>
<comment type="subcellular location">
    <subcellularLocation>
        <location evidence="1">Membrane</location>
        <topology evidence="1">Multi-pass membrane protein</topology>
    </subcellularLocation>
</comment>
<dbReference type="Pfam" id="PF13813">
    <property type="entry name" value="MBOAT_2"/>
    <property type="match status" value="1"/>
</dbReference>
<evidence type="ECO:0000256" key="7">
    <source>
        <dbReference type="SAM" id="Phobius"/>
    </source>
</evidence>
<comment type="similarity">
    <text evidence="2">Belongs to the wax synthase family.</text>
</comment>
<dbReference type="GO" id="GO:0006629">
    <property type="term" value="P:lipid metabolic process"/>
    <property type="evidence" value="ECO:0007669"/>
    <property type="project" value="InterPro"/>
</dbReference>
<evidence type="ECO:0000256" key="2">
    <source>
        <dbReference type="ARBA" id="ARBA00007282"/>
    </source>
</evidence>
<dbReference type="GO" id="GO:0016020">
    <property type="term" value="C:membrane"/>
    <property type="evidence" value="ECO:0007669"/>
    <property type="project" value="UniProtKB-SubCell"/>
</dbReference>
<sequence>MISFSQDGLQKWLASFDLHRFGTAYACTIGVICCLAYAATQSPSSRIRWWMLVPITGLTMTTARSVLDIPAFSPFRVAIGMTLGVNLVLESINHLCIRKVFIDLNKRPKGESAVYYALRQGTDLVFNKRLIGTAHQVKGVPKFSSKDPSYVPSRTQFITFRATRAILLYLVLGMLLREPPPEIVSFCRPSDRTSFPIRLVQGTVGTEEFTTRFAFTLSYLASSVLFQILGHDCISLIAVGILNNDPAAWPPRFDSITTAYTIRRFWNPFWHQDLRATLTCYSPLISDNILQLPKKGVLQRYAKIYLGFGISGLMHIYSDLASNVPLSETKAMNYFLLSATGVLIEDLAIAIYRLAVPDRGSAGQPPLWQKVVGFLWTLFYTSLVTPQWACTLVLGGTLPMPGFPRLESSTPP</sequence>
<dbReference type="PANTHER" id="PTHR31595:SF60">
    <property type="entry name" value="BIOSYNTHESIS PROTEIN (TRI7), PUTATIVE (AFU_ORTHOLOGUE AFUA_8G05970)-RELATED"/>
    <property type="match status" value="1"/>
</dbReference>
<dbReference type="GO" id="GO:0008374">
    <property type="term" value="F:O-acyltransferase activity"/>
    <property type="evidence" value="ECO:0007669"/>
    <property type="project" value="InterPro"/>
</dbReference>
<protein>
    <recommendedName>
        <fullName evidence="8">Wax synthase domain-containing protein</fullName>
    </recommendedName>
</protein>
<dbReference type="OrthoDB" id="1077582at2759"/>
<keyword evidence="6 7" id="KW-0472">Membrane</keyword>
<feature type="transmembrane region" description="Helical" evidence="7">
    <location>
        <begin position="20"/>
        <end position="40"/>
    </location>
</feature>
<evidence type="ECO:0000256" key="6">
    <source>
        <dbReference type="ARBA" id="ARBA00023136"/>
    </source>
</evidence>
<feature type="domain" description="Wax synthase" evidence="8">
    <location>
        <begin position="249"/>
        <end position="337"/>
    </location>
</feature>
<evidence type="ECO:0000256" key="3">
    <source>
        <dbReference type="ARBA" id="ARBA00022679"/>
    </source>
</evidence>
<evidence type="ECO:0000256" key="5">
    <source>
        <dbReference type="ARBA" id="ARBA00022989"/>
    </source>
</evidence>
<dbReference type="AlphaFoldDB" id="A0A3D8QL80"/>
<evidence type="ECO:0000313" key="10">
    <source>
        <dbReference type="Proteomes" id="UP000256645"/>
    </source>
</evidence>
<accession>A0A3D8QL80</accession>